<gene>
    <name evidence="1" type="ORF">P5673_021158</name>
</gene>
<evidence type="ECO:0000313" key="1">
    <source>
        <dbReference type="EMBL" id="KAK2556611.1"/>
    </source>
</evidence>
<reference evidence="1" key="2">
    <citation type="journal article" date="2023" name="Science">
        <title>Genomic signatures of disease resistance in endangered staghorn corals.</title>
        <authorList>
            <person name="Vollmer S.V."/>
            <person name="Selwyn J.D."/>
            <person name="Despard B.A."/>
            <person name="Roesel C.L."/>
        </authorList>
    </citation>
    <scope>NUCLEOTIDE SEQUENCE</scope>
    <source>
        <strain evidence="1">K2</strain>
    </source>
</reference>
<sequence>MSANGHPGIAERLAGMFVELGAEETEAVPLHLLSQHPIIQDCLHMIFVTVLRLHRWIRWNRF</sequence>
<dbReference type="AlphaFoldDB" id="A0AAD9Q929"/>
<keyword evidence="2" id="KW-1185">Reference proteome</keyword>
<reference evidence="1" key="1">
    <citation type="journal article" date="2023" name="G3 (Bethesda)">
        <title>Whole genome assembly and annotation of the endangered Caribbean coral Acropora cervicornis.</title>
        <authorList>
            <person name="Selwyn J.D."/>
            <person name="Vollmer S.V."/>
        </authorList>
    </citation>
    <scope>NUCLEOTIDE SEQUENCE</scope>
    <source>
        <strain evidence="1">K2</strain>
    </source>
</reference>
<dbReference type="EMBL" id="JARQWQ010000054">
    <property type="protein sequence ID" value="KAK2556611.1"/>
    <property type="molecule type" value="Genomic_DNA"/>
</dbReference>
<name>A0AAD9Q929_ACRCE</name>
<comment type="caution">
    <text evidence="1">The sequence shown here is derived from an EMBL/GenBank/DDBJ whole genome shotgun (WGS) entry which is preliminary data.</text>
</comment>
<protein>
    <submittedName>
        <fullName evidence="1">Uncharacterized protein</fullName>
    </submittedName>
</protein>
<dbReference type="Proteomes" id="UP001249851">
    <property type="component" value="Unassembled WGS sequence"/>
</dbReference>
<evidence type="ECO:0000313" key="2">
    <source>
        <dbReference type="Proteomes" id="UP001249851"/>
    </source>
</evidence>
<accession>A0AAD9Q929</accession>
<organism evidence="1 2">
    <name type="scientific">Acropora cervicornis</name>
    <name type="common">Staghorn coral</name>
    <dbReference type="NCBI Taxonomy" id="6130"/>
    <lineage>
        <taxon>Eukaryota</taxon>
        <taxon>Metazoa</taxon>
        <taxon>Cnidaria</taxon>
        <taxon>Anthozoa</taxon>
        <taxon>Hexacorallia</taxon>
        <taxon>Scleractinia</taxon>
        <taxon>Astrocoeniina</taxon>
        <taxon>Acroporidae</taxon>
        <taxon>Acropora</taxon>
    </lineage>
</organism>
<proteinExistence type="predicted"/>